<proteinExistence type="predicted"/>
<organism evidence="1 2">
    <name type="scientific">Helianthus annuus</name>
    <name type="common">Common sunflower</name>
    <dbReference type="NCBI Taxonomy" id="4232"/>
    <lineage>
        <taxon>Eukaryota</taxon>
        <taxon>Viridiplantae</taxon>
        <taxon>Streptophyta</taxon>
        <taxon>Embryophyta</taxon>
        <taxon>Tracheophyta</taxon>
        <taxon>Spermatophyta</taxon>
        <taxon>Magnoliopsida</taxon>
        <taxon>eudicotyledons</taxon>
        <taxon>Gunneridae</taxon>
        <taxon>Pentapetalae</taxon>
        <taxon>asterids</taxon>
        <taxon>campanulids</taxon>
        <taxon>Asterales</taxon>
        <taxon>Asteraceae</taxon>
        <taxon>Asteroideae</taxon>
        <taxon>Heliantheae alliance</taxon>
        <taxon>Heliantheae</taxon>
        <taxon>Helianthus</taxon>
    </lineage>
</organism>
<protein>
    <submittedName>
        <fullName evidence="1">Uncharacterized protein</fullName>
    </submittedName>
</protein>
<reference evidence="1" key="2">
    <citation type="submission" date="2020-06" db="EMBL/GenBank/DDBJ databases">
        <title>Helianthus annuus Genome sequencing and assembly Release 2.</title>
        <authorList>
            <person name="Gouzy J."/>
            <person name="Langlade N."/>
            <person name="Munos S."/>
        </authorList>
    </citation>
    <scope>NUCLEOTIDE SEQUENCE</scope>
    <source>
        <tissue evidence="1">Leaves</tissue>
    </source>
</reference>
<evidence type="ECO:0000313" key="2">
    <source>
        <dbReference type="Proteomes" id="UP000215914"/>
    </source>
</evidence>
<comment type="caution">
    <text evidence="1">The sequence shown here is derived from an EMBL/GenBank/DDBJ whole genome shotgun (WGS) entry which is preliminary data.</text>
</comment>
<dbReference type="Proteomes" id="UP000215914">
    <property type="component" value="Unassembled WGS sequence"/>
</dbReference>
<evidence type="ECO:0000313" key="1">
    <source>
        <dbReference type="EMBL" id="KAF5803572.1"/>
    </source>
</evidence>
<sequence>MMVFVFKAFCYNIFNGLKIKHELFYRVCYNLCNNRFGAPTTSKDASIFTASGFSKDRNSCVFKCAEKLTLPVVR</sequence>
<dbReference type="Gramene" id="mRNA:HanXRQr2_Chr06g0272951">
    <property type="protein sequence ID" value="CDS:HanXRQr2_Chr06g0272951.1"/>
    <property type="gene ID" value="HanXRQr2_Chr06g0272951"/>
</dbReference>
<dbReference type="EMBL" id="MNCJ02000321">
    <property type="protein sequence ID" value="KAF5803572.1"/>
    <property type="molecule type" value="Genomic_DNA"/>
</dbReference>
<accession>A0A9K3NK58</accession>
<keyword evidence="2" id="KW-1185">Reference proteome</keyword>
<name>A0A9K3NK58_HELAN</name>
<dbReference type="AlphaFoldDB" id="A0A9K3NK58"/>
<gene>
    <name evidence="1" type="ORF">HanXRQr2_Chr06g0272951</name>
</gene>
<reference evidence="1" key="1">
    <citation type="journal article" date="2017" name="Nature">
        <title>The sunflower genome provides insights into oil metabolism, flowering and Asterid evolution.</title>
        <authorList>
            <person name="Badouin H."/>
            <person name="Gouzy J."/>
            <person name="Grassa C.J."/>
            <person name="Murat F."/>
            <person name="Staton S.E."/>
            <person name="Cottret L."/>
            <person name="Lelandais-Briere C."/>
            <person name="Owens G.L."/>
            <person name="Carrere S."/>
            <person name="Mayjonade B."/>
            <person name="Legrand L."/>
            <person name="Gill N."/>
            <person name="Kane N.C."/>
            <person name="Bowers J.E."/>
            <person name="Hubner S."/>
            <person name="Bellec A."/>
            <person name="Berard A."/>
            <person name="Berges H."/>
            <person name="Blanchet N."/>
            <person name="Boniface M.C."/>
            <person name="Brunel D."/>
            <person name="Catrice O."/>
            <person name="Chaidir N."/>
            <person name="Claudel C."/>
            <person name="Donnadieu C."/>
            <person name="Faraut T."/>
            <person name="Fievet G."/>
            <person name="Helmstetter N."/>
            <person name="King M."/>
            <person name="Knapp S.J."/>
            <person name="Lai Z."/>
            <person name="Le Paslier M.C."/>
            <person name="Lippi Y."/>
            <person name="Lorenzon L."/>
            <person name="Mandel J.R."/>
            <person name="Marage G."/>
            <person name="Marchand G."/>
            <person name="Marquand E."/>
            <person name="Bret-Mestries E."/>
            <person name="Morien E."/>
            <person name="Nambeesan S."/>
            <person name="Nguyen T."/>
            <person name="Pegot-Espagnet P."/>
            <person name="Pouilly N."/>
            <person name="Raftis F."/>
            <person name="Sallet E."/>
            <person name="Schiex T."/>
            <person name="Thomas J."/>
            <person name="Vandecasteele C."/>
            <person name="Vares D."/>
            <person name="Vear F."/>
            <person name="Vautrin S."/>
            <person name="Crespi M."/>
            <person name="Mangin B."/>
            <person name="Burke J.M."/>
            <person name="Salse J."/>
            <person name="Munos S."/>
            <person name="Vincourt P."/>
            <person name="Rieseberg L.H."/>
            <person name="Langlade N.B."/>
        </authorList>
    </citation>
    <scope>NUCLEOTIDE SEQUENCE</scope>
    <source>
        <tissue evidence="1">Leaves</tissue>
    </source>
</reference>